<reference evidence="1 2" key="1">
    <citation type="submission" date="2015-11" db="EMBL/GenBank/DDBJ databases">
        <title>Draft genome sequence of Paramesorhizobium deserti A-3-E, a strain highly resistant to diverse beta-lactam antibiotics.</title>
        <authorList>
            <person name="Lv R."/>
            <person name="Yang X."/>
            <person name="Fang N."/>
            <person name="Guo J."/>
            <person name="Luo X."/>
            <person name="Peng F."/>
            <person name="Yang R."/>
            <person name="Cui Y."/>
            <person name="Fang C."/>
            <person name="Song Y."/>
        </authorList>
    </citation>
    <scope>NUCLEOTIDE SEQUENCE [LARGE SCALE GENOMIC DNA]</scope>
    <source>
        <strain evidence="1 2">A-3-E</strain>
    </source>
</reference>
<dbReference type="OrthoDB" id="9814797at2"/>
<gene>
    <name evidence="1" type="ORF">ATN84_10670</name>
</gene>
<comment type="caution">
    <text evidence="1">The sequence shown here is derived from an EMBL/GenBank/DDBJ whole genome shotgun (WGS) entry which is preliminary data.</text>
</comment>
<dbReference type="Pfam" id="PF05853">
    <property type="entry name" value="BKACE"/>
    <property type="match status" value="2"/>
</dbReference>
<accession>A0A135HTJ9</accession>
<organism evidence="1 2">
    <name type="scientific">Paramesorhizobium deserti</name>
    <dbReference type="NCBI Taxonomy" id="1494590"/>
    <lineage>
        <taxon>Bacteria</taxon>
        <taxon>Pseudomonadati</taxon>
        <taxon>Pseudomonadota</taxon>
        <taxon>Alphaproteobacteria</taxon>
        <taxon>Hyphomicrobiales</taxon>
        <taxon>Phyllobacteriaceae</taxon>
        <taxon>Paramesorhizobium</taxon>
    </lineage>
</organism>
<evidence type="ECO:0000313" key="2">
    <source>
        <dbReference type="Proteomes" id="UP000070107"/>
    </source>
</evidence>
<dbReference type="Gene3D" id="3.20.20.70">
    <property type="entry name" value="Aldolase class I"/>
    <property type="match status" value="1"/>
</dbReference>
<dbReference type="InterPro" id="IPR008567">
    <property type="entry name" value="BKACE"/>
</dbReference>
<dbReference type="Proteomes" id="UP000070107">
    <property type="component" value="Unassembled WGS sequence"/>
</dbReference>
<protein>
    <submittedName>
        <fullName evidence="1">Aldolase</fullName>
    </submittedName>
</protein>
<dbReference type="PANTHER" id="PTHR37418">
    <property type="entry name" value="3-KETO-5-AMINOHEXANOATE CLEAVAGE ENZYME-RELATED"/>
    <property type="match status" value="1"/>
</dbReference>
<dbReference type="RefSeq" id="WP_068882097.1">
    <property type="nucleotide sequence ID" value="NZ_LNTU01000023.1"/>
</dbReference>
<dbReference type="STRING" id="1494590.ATN84_10670"/>
<dbReference type="AlphaFoldDB" id="A0A135HTJ9"/>
<keyword evidence="2" id="KW-1185">Reference proteome</keyword>
<name>A0A135HTJ9_9HYPH</name>
<evidence type="ECO:0000313" key="1">
    <source>
        <dbReference type="EMBL" id="KXF76525.1"/>
    </source>
</evidence>
<dbReference type="PANTHER" id="PTHR37418:SF1">
    <property type="entry name" value="3-KETO-5-AMINOHEXANOATE CLEAVAGE PROTEIN"/>
    <property type="match status" value="1"/>
</dbReference>
<dbReference type="InterPro" id="IPR013785">
    <property type="entry name" value="Aldolase_TIM"/>
</dbReference>
<dbReference type="GO" id="GO:0043720">
    <property type="term" value="F:3-keto-5-aminohexanoate cleavage activity"/>
    <property type="evidence" value="ECO:0007669"/>
    <property type="project" value="InterPro"/>
</dbReference>
<sequence>MLLEVALNGNRDHPATPRTPAQIAAEARSAIEAGAQLLHFHPYDAPGRETFDADDCARAIRAVRASCPGIPISLSTSATIEGDPEKRFRQIAAWDEMPDLVTANQGEDGIIELCELLLSRGVGIEAGLLSTEDARLFVASGLAPRCRRVLIESLETDPADALRDAETMERIIVEAGIRLEQVHHGEGVASWAVNRRAVTRGHGIRTGLEDTPVLPDGRQARDNAELIAAAAAIIAQASQGA</sequence>
<proteinExistence type="predicted"/>
<dbReference type="EMBL" id="LNTU01000023">
    <property type="protein sequence ID" value="KXF76525.1"/>
    <property type="molecule type" value="Genomic_DNA"/>
</dbReference>